<dbReference type="SUPFAM" id="SSF52540">
    <property type="entry name" value="P-loop containing nucleoside triphosphate hydrolases"/>
    <property type="match status" value="1"/>
</dbReference>
<dbReference type="GO" id="GO:0009307">
    <property type="term" value="P:DNA restriction-modification system"/>
    <property type="evidence" value="ECO:0007669"/>
    <property type="project" value="UniProtKB-KW"/>
</dbReference>
<dbReference type="InterPro" id="IPR014001">
    <property type="entry name" value="Helicase_ATP-bd"/>
</dbReference>
<evidence type="ECO:0000256" key="10">
    <source>
        <dbReference type="RuleBase" id="RU364115"/>
    </source>
</evidence>
<dbReference type="PANTHER" id="PTHR30195:SF15">
    <property type="entry name" value="TYPE I RESTRICTION ENZYME HINDI ENDONUCLEASE SUBUNIT"/>
    <property type="match status" value="1"/>
</dbReference>
<dbReference type="GO" id="GO:0003677">
    <property type="term" value="F:DNA binding"/>
    <property type="evidence" value="ECO:0007669"/>
    <property type="project" value="UniProtKB-KW"/>
</dbReference>
<dbReference type="Pfam" id="PF18766">
    <property type="entry name" value="SWI2_SNF2"/>
    <property type="match status" value="1"/>
</dbReference>
<proteinExistence type="inferred from homology"/>
<keyword evidence="3" id="KW-0540">Nuclease</keyword>
<keyword evidence="7 10" id="KW-0378">Hydrolase</keyword>
<comment type="subunit">
    <text evidence="10">The type I restriction/modification system is composed of three polypeptides R, M and S.</text>
</comment>
<keyword evidence="8 10" id="KW-0067">ATP-binding</keyword>
<dbReference type="GO" id="GO:0005524">
    <property type="term" value="F:ATP binding"/>
    <property type="evidence" value="ECO:0007669"/>
    <property type="project" value="UniProtKB-KW"/>
</dbReference>
<name>A0A2T5ISG4_9GAMM</name>
<dbReference type="Gene3D" id="3.40.50.300">
    <property type="entry name" value="P-loop containing nucleotide triphosphate hydrolases"/>
    <property type="match status" value="2"/>
</dbReference>
<dbReference type="CDD" id="cd22332">
    <property type="entry name" value="HsdR_N"/>
    <property type="match status" value="1"/>
</dbReference>
<dbReference type="NCBIfam" id="TIGR00348">
    <property type="entry name" value="hsdR"/>
    <property type="match status" value="1"/>
</dbReference>
<dbReference type="InterPro" id="IPR055180">
    <property type="entry name" value="HsdR_RecA-like_helicase_dom_2"/>
</dbReference>
<dbReference type="Pfam" id="PF04313">
    <property type="entry name" value="HSDR_N"/>
    <property type="match status" value="1"/>
</dbReference>
<dbReference type="Gene3D" id="3.90.1570.50">
    <property type="match status" value="1"/>
</dbReference>
<reference evidence="12 13" key="1">
    <citation type="submission" date="2018-04" db="EMBL/GenBank/DDBJ databases">
        <title>Genomic Encyclopedia of Archaeal and Bacterial Type Strains, Phase II (KMG-II): from individual species to whole genera.</title>
        <authorList>
            <person name="Goeker M."/>
        </authorList>
    </citation>
    <scope>NUCLEOTIDE SEQUENCE [LARGE SCALE GENOMIC DNA]</scope>
    <source>
        <strain evidence="12 13">DSM 5822</strain>
    </source>
</reference>
<dbReference type="InterPro" id="IPR051268">
    <property type="entry name" value="Type-I_R_enzyme_R_subunit"/>
</dbReference>
<evidence type="ECO:0000313" key="12">
    <source>
        <dbReference type="EMBL" id="PTQ86772.1"/>
    </source>
</evidence>
<dbReference type="InterPro" id="IPR040980">
    <property type="entry name" value="SWI2_SNF2"/>
</dbReference>
<keyword evidence="6" id="KW-0255">Endonuclease</keyword>
<keyword evidence="4 10" id="KW-0547">Nucleotide-binding</keyword>
<dbReference type="GO" id="GO:0009035">
    <property type="term" value="F:type I site-specific deoxyribonuclease activity"/>
    <property type="evidence" value="ECO:0007669"/>
    <property type="project" value="UniProtKB-EC"/>
</dbReference>
<dbReference type="CDD" id="cd18800">
    <property type="entry name" value="SF2_C_EcoR124I-like"/>
    <property type="match status" value="1"/>
</dbReference>
<keyword evidence="9 10" id="KW-0238">DNA-binding</keyword>
<dbReference type="InterPro" id="IPR027417">
    <property type="entry name" value="P-loop_NTPase"/>
</dbReference>
<dbReference type="SMART" id="SM00487">
    <property type="entry name" value="DEXDc"/>
    <property type="match status" value="1"/>
</dbReference>
<sequence length="1092" mass="125059">MARKDWTENALVQQPAIEQLMGMGWQYTHAFDTEFKNGTSTLGRKSTHDVVLINDLRPALKRINPTAPDVVIEEAIVRIQQRGLNVNLAEENERRYTKFVVQTADTLKVTGTNTQGKQQEYIIQLIDFNNASNNTYRIVDEMWVSNSINERKRPDLLAFINGLPFVFFEFKNTHISKDYAYKGNLNDYKDKIPHLFDYNALVVISNMVEATYGSITAPLEQFKQWKRNDENDPEPPTQANQQPYLLAGIMQPKTLLDLIENFILFERPPTGGLHKIVARNHQYLGVNRVIARLLSTDANIKAEVNAGKLGVFWHTQGSGKSYSMVFLTEKIRRKISEKYSFVLVTDRIELDDQISETYVNCGKAQTDNDRMVSGKQLKQKLINGNQPYLFTMVHKYNQIVSEPYSTRDDIIVISDEAHRSQYGDLANNMRSALPNAKFLGFTGTPLMNSPEDQTTKEWFGDYVSVYNFQRAVADGATVPLVYENHGATLHLDADEKLNQRIIDRIEQARKSGKSEESIEKLVKAAQSDYHFLTAPKRLAVLAEDIVHHYKDRWQAVEGNNSKAMLVCLDRPTCLKMYALITEQWQALIKAEQAKFDEESEGMPKDDPHLVTLASHLAWMKATEFAVVISGEQNEIEEIKKHKDHKGQALDISPHREKMQTRKLDKEFKDANNPFRFVIVCAMWLTGFDVKSLATLYLDKPMQGHTLMQAIARANRVGGGKKHGLIVDYNGMLQSLRQALSVFAVGQTGDTQTAVDPLLDKDVPFNEYQAALNDIMSYAKEFTAPLDNLVNTTHGAERAQLLRDCQNALSASKESRAEFMARFRDVEQRYNNLLPSTDVIPSKPYLDALRAIYRQFSVNKPTDDISAELESIQNLVNKHLTVEAKTQEEAAKSYNLTQIDFARLQLEFAKTTHKQTVMLELQDRIERTLQRLMAQNDKRYEFMARYQTILEQLNNDSSNVNIQKIFEELIKVYGELSQEEVRYIKEGLNNDYELALFDKLDKPKLNKSERELIKKFAQDLLTKIRAEVAKFQDWQEQESAKASIKNIIFGEVYTSTLLVPEFFPFDSRDIYVDEIFQYVIGHQLPITGNMISM</sequence>
<dbReference type="OrthoDB" id="9758243at2"/>
<evidence type="ECO:0000256" key="1">
    <source>
        <dbReference type="ARBA" id="ARBA00000851"/>
    </source>
</evidence>
<keyword evidence="5 10" id="KW-0680">Restriction system</keyword>
<dbReference type="Pfam" id="PF22679">
    <property type="entry name" value="T1R_D3-like"/>
    <property type="match status" value="1"/>
</dbReference>
<comment type="catalytic activity">
    <reaction evidence="1 10">
        <text>Endonucleolytic cleavage of DNA to give random double-stranded fragments with terminal 5'-phosphates, ATP is simultaneously hydrolyzed.</text>
        <dbReference type="EC" id="3.1.21.3"/>
    </reaction>
</comment>
<evidence type="ECO:0000256" key="6">
    <source>
        <dbReference type="ARBA" id="ARBA00022759"/>
    </source>
</evidence>
<accession>A0A2T5ISG4</accession>
<evidence type="ECO:0000259" key="11">
    <source>
        <dbReference type="SMART" id="SM00487"/>
    </source>
</evidence>
<keyword evidence="13" id="KW-1185">Reference proteome</keyword>
<dbReference type="EMBL" id="QAON01000029">
    <property type="protein sequence ID" value="PTQ86772.1"/>
    <property type="molecule type" value="Genomic_DNA"/>
</dbReference>
<evidence type="ECO:0000256" key="4">
    <source>
        <dbReference type="ARBA" id="ARBA00022741"/>
    </source>
</evidence>
<dbReference type="Proteomes" id="UP000244223">
    <property type="component" value="Unassembled WGS sequence"/>
</dbReference>
<evidence type="ECO:0000256" key="3">
    <source>
        <dbReference type="ARBA" id="ARBA00022722"/>
    </source>
</evidence>
<dbReference type="AlphaFoldDB" id="A0A2T5ISG4"/>
<protein>
    <recommendedName>
        <fullName evidence="10">Type I restriction enzyme endonuclease subunit</fullName>
        <shortName evidence="10">R protein</shortName>
        <ecNumber evidence="10">3.1.21.3</ecNumber>
    </recommendedName>
</protein>
<evidence type="ECO:0000256" key="7">
    <source>
        <dbReference type="ARBA" id="ARBA00022801"/>
    </source>
</evidence>
<comment type="function">
    <text evidence="10">Subunit R is required for both nuclease and ATPase activities, but not for modification.</text>
</comment>
<evidence type="ECO:0000256" key="9">
    <source>
        <dbReference type="ARBA" id="ARBA00023125"/>
    </source>
</evidence>
<evidence type="ECO:0000256" key="2">
    <source>
        <dbReference type="ARBA" id="ARBA00008598"/>
    </source>
</evidence>
<dbReference type="RefSeq" id="WP_107867005.1">
    <property type="nucleotide sequence ID" value="NZ_QAON01000029.1"/>
</dbReference>
<feature type="domain" description="Helicase ATP-binding" evidence="11">
    <location>
        <begin position="274"/>
        <end position="484"/>
    </location>
</feature>
<organism evidence="12 13">
    <name type="scientific">Agitococcus lubricus</name>
    <dbReference type="NCBI Taxonomy" id="1077255"/>
    <lineage>
        <taxon>Bacteria</taxon>
        <taxon>Pseudomonadati</taxon>
        <taxon>Pseudomonadota</taxon>
        <taxon>Gammaproteobacteria</taxon>
        <taxon>Moraxellales</taxon>
        <taxon>Moraxellaceae</taxon>
        <taxon>Agitococcus</taxon>
    </lineage>
</organism>
<dbReference type="InterPro" id="IPR004473">
    <property type="entry name" value="Restrct_endonuc_typeI_HsdR"/>
</dbReference>
<gene>
    <name evidence="12" type="ORF">C8N29_1292</name>
</gene>
<dbReference type="EC" id="3.1.21.3" evidence="10"/>
<evidence type="ECO:0000313" key="13">
    <source>
        <dbReference type="Proteomes" id="UP000244223"/>
    </source>
</evidence>
<dbReference type="InterPro" id="IPR007409">
    <property type="entry name" value="Restrct_endonuc_type1_HsdR_N"/>
</dbReference>
<evidence type="ECO:0000256" key="5">
    <source>
        <dbReference type="ARBA" id="ARBA00022747"/>
    </source>
</evidence>
<dbReference type="PANTHER" id="PTHR30195">
    <property type="entry name" value="TYPE I SITE-SPECIFIC DEOXYRIBONUCLEASE PROTEIN SUBUNIT M AND R"/>
    <property type="match status" value="1"/>
</dbReference>
<comment type="similarity">
    <text evidence="2 10">Belongs to the HsdR family.</text>
</comment>
<evidence type="ECO:0000256" key="8">
    <source>
        <dbReference type="ARBA" id="ARBA00022840"/>
    </source>
</evidence>
<comment type="caution">
    <text evidence="12">The sequence shown here is derived from an EMBL/GenBank/DDBJ whole genome shotgun (WGS) entry which is preliminary data.</text>
</comment>